<dbReference type="EMBL" id="JAUCMX010000026">
    <property type="protein sequence ID" value="KAK3510072.1"/>
    <property type="molecule type" value="Genomic_DNA"/>
</dbReference>
<feature type="domain" description="Reverse transcriptase" evidence="3">
    <location>
        <begin position="47"/>
        <end position="296"/>
    </location>
</feature>
<evidence type="ECO:0000259" key="3">
    <source>
        <dbReference type="PROSITE" id="PS50878"/>
    </source>
</evidence>
<sequence length="445" mass="52919">MDRTEENGQEYKELQRRVKREVSKAKQKAYDELYTRLDTREVEKDLYRLVRQRDRDGKGMQQVRVIKDRDGRVLTSEKSVQRRWKEYIEELMNEENEREKRVEGVNSVVQKVDKIRKDEVRKRMKSGKAVGPDDIPVEVWKCLGEAAVEFLTSLFNRVLENLEKAYDRVPREELWYCMRKSGVAERYVRVVQDMYERSRTVVRCAVVMDQLSEEVRQESPWTMMFADDIVICSESREQVEENLETWRFALERRGMKVSRSKTEYMCVNEREGNGTVRLQGEEVKKVQEFKYLGSTVQSNGECGKEVKKRVQAGWNGWRKVSGVLCDRKISARIKGKVYRTVVRPAMLYSLETVSLRKRRESELEVAELKMLRFSLGMTRLDRIRNEYIRGTAHVGRLADKVRETRLRWFGHVQRRESEYIGRRMLDIELPGRRQRGGIWMELMRI</sequence>
<dbReference type="Proteomes" id="UP001274896">
    <property type="component" value="Unassembled WGS sequence"/>
</dbReference>
<evidence type="ECO:0000313" key="4">
    <source>
        <dbReference type="EMBL" id="KAK3510072.1"/>
    </source>
</evidence>
<dbReference type="InterPro" id="IPR043502">
    <property type="entry name" value="DNA/RNA_pol_sf"/>
</dbReference>
<comment type="caution">
    <text evidence="4">The sequence shown here is derived from an EMBL/GenBank/DDBJ whole genome shotgun (WGS) entry which is preliminary data.</text>
</comment>
<dbReference type="EC" id="3.1.26.4" evidence="2"/>
<evidence type="ECO:0000256" key="1">
    <source>
        <dbReference type="ARBA" id="ARBA00010879"/>
    </source>
</evidence>
<protein>
    <recommendedName>
        <fullName evidence="2">ribonuclease H</fullName>
        <ecNumber evidence="2">3.1.26.4</ecNumber>
    </recommendedName>
</protein>
<dbReference type="InterPro" id="IPR000477">
    <property type="entry name" value="RT_dom"/>
</dbReference>
<gene>
    <name evidence="4" type="ORF">QTP70_026803</name>
</gene>
<evidence type="ECO:0000256" key="2">
    <source>
        <dbReference type="ARBA" id="ARBA00012180"/>
    </source>
</evidence>
<comment type="similarity">
    <text evidence="1">Belongs to the beta type-B retroviral polymerase family. HERV class-II K(HML-2) pol subfamily.</text>
</comment>
<organism evidence="4 5">
    <name type="scientific">Hemibagrus guttatus</name>
    <dbReference type="NCBI Taxonomy" id="175788"/>
    <lineage>
        <taxon>Eukaryota</taxon>
        <taxon>Metazoa</taxon>
        <taxon>Chordata</taxon>
        <taxon>Craniata</taxon>
        <taxon>Vertebrata</taxon>
        <taxon>Euteleostomi</taxon>
        <taxon>Actinopterygii</taxon>
        <taxon>Neopterygii</taxon>
        <taxon>Teleostei</taxon>
        <taxon>Ostariophysi</taxon>
        <taxon>Siluriformes</taxon>
        <taxon>Bagridae</taxon>
        <taxon>Hemibagrus</taxon>
    </lineage>
</organism>
<reference evidence="4" key="1">
    <citation type="submission" date="2023-06" db="EMBL/GenBank/DDBJ databases">
        <title>Male Hemibagrus guttatus genome.</title>
        <authorList>
            <person name="Bian C."/>
        </authorList>
    </citation>
    <scope>NUCLEOTIDE SEQUENCE</scope>
    <source>
        <strain evidence="4">Male_cb2023</strain>
        <tissue evidence="4">Muscle</tissue>
    </source>
</reference>
<dbReference type="SUPFAM" id="SSF56672">
    <property type="entry name" value="DNA/RNA polymerases"/>
    <property type="match status" value="1"/>
</dbReference>
<dbReference type="PANTHER" id="PTHR46238">
    <property type="entry name" value="REVERSE TRANSCRIPTASE DOMAIN-CONTAINING PROTEIN"/>
    <property type="match status" value="1"/>
</dbReference>
<name>A0AAE0PXZ6_9TELE</name>
<dbReference type="PROSITE" id="PS50878">
    <property type="entry name" value="RT_POL"/>
    <property type="match status" value="1"/>
</dbReference>
<evidence type="ECO:0000313" key="5">
    <source>
        <dbReference type="Proteomes" id="UP001274896"/>
    </source>
</evidence>
<dbReference type="Gene3D" id="3.30.70.270">
    <property type="match status" value="1"/>
</dbReference>
<keyword evidence="5" id="KW-1185">Reference proteome</keyword>
<dbReference type="GO" id="GO:0004523">
    <property type="term" value="F:RNA-DNA hybrid ribonuclease activity"/>
    <property type="evidence" value="ECO:0007669"/>
    <property type="project" value="UniProtKB-EC"/>
</dbReference>
<dbReference type="Pfam" id="PF00078">
    <property type="entry name" value="RVT_1"/>
    <property type="match status" value="1"/>
</dbReference>
<accession>A0AAE0PXZ6</accession>
<dbReference type="PANTHER" id="PTHR46238:SF8">
    <property type="entry name" value="ENDONUCLEASE_EXONUCLEASE_PHOSPHATASE DOMAIN-CONTAINING PROTEIN"/>
    <property type="match status" value="1"/>
</dbReference>
<dbReference type="AlphaFoldDB" id="A0AAE0PXZ6"/>
<dbReference type="InterPro" id="IPR043128">
    <property type="entry name" value="Rev_trsase/Diguanyl_cyclase"/>
</dbReference>
<proteinExistence type="inferred from homology"/>